<dbReference type="EMBL" id="GL348716">
    <property type="protein sequence ID" value="EFH56710.1"/>
    <property type="molecule type" value="Genomic_DNA"/>
</dbReference>
<dbReference type="AlphaFoldDB" id="D7LE19"/>
<accession>D7LE19</accession>
<keyword evidence="2" id="KW-1185">Reference proteome</keyword>
<gene>
    <name evidence="1" type="ORF">ARALYDRAFT_900705</name>
</gene>
<dbReference type="Gramene" id="scaffold_400206.1">
    <property type="protein sequence ID" value="scaffold_400206.1"/>
    <property type="gene ID" value="scaffold_400206.1"/>
</dbReference>
<dbReference type="Proteomes" id="UP000008694">
    <property type="component" value="Unassembled WGS sequence"/>
</dbReference>
<sequence>MSKIDAIIAPVQAPVQGNGTAITSISPSHWNSSTGPAFSLALLNDKAFSLALLNDMFKQFRSISALTRQERLKLYEVKYGEWNEREVGTIFC</sequence>
<evidence type="ECO:0000313" key="1">
    <source>
        <dbReference type="EMBL" id="EFH56710.1"/>
    </source>
</evidence>
<organism evidence="2">
    <name type="scientific">Arabidopsis lyrata subsp. lyrata</name>
    <name type="common">Lyre-leaved rock-cress</name>
    <dbReference type="NCBI Taxonomy" id="81972"/>
    <lineage>
        <taxon>Eukaryota</taxon>
        <taxon>Viridiplantae</taxon>
        <taxon>Streptophyta</taxon>
        <taxon>Embryophyta</taxon>
        <taxon>Tracheophyta</taxon>
        <taxon>Spermatophyta</taxon>
        <taxon>Magnoliopsida</taxon>
        <taxon>eudicotyledons</taxon>
        <taxon>Gunneridae</taxon>
        <taxon>Pentapetalae</taxon>
        <taxon>rosids</taxon>
        <taxon>malvids</taxon>
        <taxon>Brassicales</taxon>
        <taxon>Brassicaceae</taxon>
        <taxon>Camelineae</taxon>
        <taxon>Arabidopsis</taxon>
    </lineage>
</organism>
<reference evidence="2" key="1">
    <citation type="journal article" date="2011" name="Nat. Genet.">
        <title>The Arabidopsis lyrata genome sequence and the basis of rapid genome size change.</title>
        <authorList>
            <person name="Hu T.T."/>
            <person name="Pattyn P."/>
            <person name="Bakker E.G."/>
            <person name="Cao J."/>
            <person name="Cheng J.-F."/>
            <person name="Clark R.M."/>
            <person name="Fahlgren N."/>
            <person name="Fawcett J.A."/>
            <person name="Grimwood J."/>
            <person name="Gundlach H."/>
            <person name="Haberer G."/>
            <person name="Hollister J.D."/>
            <person name="Ossowski S."/>
            <person name="Ottilar R.P."/>
            <person name="Salamov A.A."/>
            <person name="Schneeberger K."/>
            <person name="Spannagl M."/>
            <person name="Wang X."/>
            <person name="Yang L."/>
            <person name="Nasrallah M.E."/>
            <person name="Bergelson J."/>
            <person name="Carrington J.C."/>
            <person name="Gaut B.S."/>
            <person name="Schmutz J."/>
            <person name="Mayer K.F.X."/>
            <person name="Van de Peer Y."/>
            <person name="Grigoriev I.V."/>
            <person name="Nordborg M."/>
            <person name="Weigel D."/>
            <person name="Guo Y.-L."/>
        </authorList>
    </citation>
    <scope>NUCLEOTIDE SEQUENCE [LARGE SCALE GENOMIC DNA]</scope>
    <source>
        <strain evidence="2">cv. MN47</strain>
    </source>
</reference>
<evidence type="ECO:0000313" key="2">
    <source>
        <dbReference type="Proteomes" id="UP000008694"/>
    </source>
</evidence>
<dbReference type="HOGENOM" id="CLU_2416281_0_0_1"/>
<protein>
    <submittedName>
        <fullName evidence="1">Predicted protein</fullName>
    </submittedName>
</protein>
<name>D7LE19_ARALL</name>
<proteinExistence type="predicted"/>